<dbReference type="Gene3D" id="3.40.50.620">
    <property type="entry name" value="HUPs"/>
    <property type="match status" value="1"/>
</dbReference>
<feature type="domain" description="N-acetyltransferase" evidence="4">
    <location>
        <begin position="1"/>
        <end position="136"/>
    </location>
</feature>
<dbReference type="AlphaFoldDB" id="A0A0S3K7E8"/>
<evidence type="ECO:0000313" key="5">
    <source>
        <dbReference type="EMBL" id="ALS00183.1"/>
    </source>
</evidence>
<reference evidence="5 7" key="2">
    <citation type="submission" date="2015-12" db="EMBL/GenBank/DDBJ databases">
        <authorList>
            <person name="Lauer A."/>
            <person name="Humrighouse B."/>
            <person name="Loparev V."/>
            <person name="Shewmaker P.L."/>
            <person name="Whitney A.M."/>
            <person name="McLaughlin R.W."/>
        </authorList>
    </citation>
    <scope>NUCLEOTIDE SEQUENCE [LARGE SCALE GENOMIC DNA]</scope>
    <source>
        <strain evidence="5 7">LMG 23085</strain>
    </source>
</reference>
<dbReference type="NCBIfam" id="TIGR00124">
    <property type="entry name" value="cit_ly_ligase"/>
    <property type="match status" value="1"/>
</dbReference>
<keyword evidence="2 3" id="KW-0067">ATP-binding</keyword>
<keyword evidence="7" id="KW-1185">Reference proteome</keyword>
<dbReference type="GO" id="GO:0016747">
    <property type="term" value="F:acyltransferase activity, transferring groups other than amino-acyl groups"/>
    <property type="evidence" value="ECO:0007669"/>
    <property type="project" value="InterPro"/>
</dbReference>
<dbReference type="SUPFAM" id="SSF52374">
    <property type="entry name" value="Nucleotidylyl transferase"/>
    <property type="match status" value="1"/>
</dbReference>
<name>A0A0S3K7E8_9ENTE</name>
<organism evidence="6 8">
    <name type="scientific">Enterococcus silesiacus</name>
    <dbReference type="NCBI Taxonomy" id="332949"/>
    <lineage>
        <taxon>Bacteria</taxon>
        <taxon>Bacillati</taxon>
        <taxon>Bacillota</taxon>
        <taxon>Bacilli</taxon>
        <taxon>Lactobacillales</taxon>
        <taxon>Enterococcaceae</taxon>
        <taxon>Enterococcus</taxon>
    </lineage>
</organism>
<evidence type="ECO:0000313" key="6">
    <source>
        <dbReference type="EMBL" id="OJG93157.1"/>
    </source>
</evidence>
<dbReference type="OrthoDB" id="9779753at2"/>
<dbReference type="InterPro" id="IPR004821">
    <property type="entry name" value="Cyt_trans-like"/>
</dbReference>
<dbReference type="EMBL" id="JXLC01000002">
    <property type="protein sequence ID" value="OJG93157.1"/>
    <property type="molecule type" value="Genomic_DNA"/>
</dbReference>
<evidence type="ECO:0000313" key="7">
    <source>
        <dbReference type="Proteomes" id="UP000065511"/>
    </source>
</evidence>
<dbReference type="Pfam" id="PF08218">
    <property type="entry name" value="Citrate_ly_lig"/>
    <property type="match status" value="1"/>
</dbReference>
<dbReference type="NCBIfam" id="TIGR00125">
    <property type="entry name" value="cyt_tran_rel"/>
    <property type="match status" value="1"/>
</dbReference>
<dbReference type="InterPro" id="IPR016181">
    <property type="entry name" value="Acyl_CoA_acyltransferase"/>
</dbReference>
<dbReference type="KEGG" id="ess:ATZ33_01955"/>
<dbReference type="EC" id="6.2.1.22" evidence="3"/>
<evidence type="ECO:0000256" key="3">
    <source>
        <dbReference type="PIRNR" id="PIRNR005751"/>
    </source>
</evidence>
<keyword evidence="3 6" id="KW-0436">Ligase</keyword>
<accession>A0A0S3K7E8</accession>
<dbReference type="Gene3D" id="3.40.630.30">
    <property type="match status" value="1"/>
</dbReference>
<dbReference type="InterPro" id="IPR000182">
    <property type="entry name" value="GNAT_dom"/>
</dbReference>
<dbReference type="Proteomes" id="UP000065511">
    <property type="component" value="Chromosome"/>
</dbReference>
<dbReference type="PIRSF" id="PIRSF005751">
    <property type="entry name" value="Acet_citr_lig"/>
    <property type="match status" value="1"/>
</dbReference>
<dbReference type="SMART" id="SM00764">
    <property type="entry name" value="Citrate_ly_lig"/>
    <property type="match status" value="1"/>
</dbReference>
<proteinExistence type="predicted"/>
<comment type="function">
    <text evidence="3">Acetylation of prosthetic group (2-(5''-phosphoribosyl)-3'-dephosphocoenzyme-A) of the gamma subunit of citrate lyase.</text>
</comment>
<evidence type="ECO:0000256" key="2">
    <source>
        <dbReference type="ARBA" id="ARBA00022840"/>
    </source>
</evidence>
<dbReference type="GO" id="GO:0008771">
    <property type="term" value="F:[citrate (pro-3S)-lyase] ligase activity"/>
    <property type="evidence" value="ECO:0007669"/>
    <property type="project" value="UniProtKB-EC"/>
</dbReference>
<evidence type="ECO:0000313" key="8">
    <source>
        <dbReference type="Proteomes" id="UP000183039"/>
    </source>
</evidence>
<dbReference type="InterPro" id="IPR013166">
    <property type="entry name" value="Citrate_lyase_ligase_C"/>
</dbReference>
<dbReference type="InterPro" id="IPR005216">
    <property type="entry name" value="Citrate_lyase_ligase"/>
</dbReference>
<dbReference type="PANTHER" id="PTHR40599:SF1">
    <property type="entry name" value="[CITRATE [PRO-3S]-LYASE] LIGASE"/>
    <property type="match status" value="1"/>
</dbReference>
<dbReference type="SUPFAM" id="SSF55729">
    <property type="entry name" value="Acyl-CoA N-acyltransferases (Nat)"/>
    <property type="match status" value="1"/>
</dbReference>
<reference evidence="6 8" key="1">
    <citation type="submission" date="2014-12" db="EMBL/GenBank/DDBJ databases">
        <title>Draft genome sequences of 29 type strains of Enterococci.</title>
        <authorList>
            <person name="Zhong Z."/>
            <person name="Sun Z."/>
            <person name="Liu W."/>
            <person name="Zhang W."/>
            <person name="Zhang H."/>
        </authorList>
    </citation>
    <scope>NUCLEOTIDE SEQUENCE [LARGE SCALE GENOMIC DNA]</scope>
    <source>
        <strain evidence="6 8">DSM 22801</strain>
    </source>
</reference>
<dbReference type="Proteomes" id="UP000183039">
    <property type="component" value="Unassembled WGS sequence"/>
</dbReference>
<dbReference type="InterPro" id="IPR014729">
    <property type="entry name" value="Rossmann-like_a/b/a_fold"/>
</dbReference>
<dbReference type="EMBL" id="CP013614">
    <property type="protein sequence ID" value="ALS00183.1"/>
    <property type="molecule type" value="Genomic_DNA"/>
</dbReference>
<comment type="catalytic activity">
    <reaction evidence="3">
        <text>holo-[citrate lyase ACP] + acetate + ATP = acetyl-[citrate lyase ACP] + AMP + diphosphate</text>
        <dbReference type="Rhea" id="RHEA:23788"/>
        <dbReference type="Rhea" id="RHEA-COMP:10158"/>
        <dbReference type="Rhea" id="RHEA-COMP:13710"/>
        <dbReference type="ChEBI" id="CHEBI:30089"/>
        <dbReference type="ChEBI" id="CHEBI:30616"/>
        <dbReference type="ChEBI" id="CHEBI:33019"/>
        <dbReference type="ChEBI" id="CHEBI:82683"/>
        <dbReference type="ChEBI" id="CHEBI:137976"/>
        <dbReference type="ChEBI" id="CHEBI:456215"/>
        <dbReference type="EC" id="6.2.1.22"/>
    </reaction>
</comment>
<sequence>MNIRRIWLDRDQVGKQQWSDFLIKADLIPDDQLDYTIGIYDQEKLIGTGSIFRNILKCLAIDTSYQNENLLSKIVQALRERLEEIGYQHYFLYTKPKNSKLFHSLGFTEIAATTELVFMEQGFPDFADYLTELKKQQRMTQNNAAIVMNANPFTNGHLYLVTEAAKWAETVYLFVLSEERSLFDAKTRFELVKEGVSHLSNVVVLPTREYMVSSATFPSYFLKDQAKASIAQVQAVLDATLFKEKIASTLSISARFVGEEPFSEVTEIYNQAMKKTFGSELKLVILPRKKIDEEAISATKVRALMEQGNYTAIKPLVPPKTFEEIMKQKNK</sequence>
<evidence type="ECO:0000259" key="4">
    <source>
        <dbReference type="PROSITE" id="PS51186"/>
    </source>
</evidence>
<gene>
    <name evidence="5" type="ORF">ATZ33_01955</name>
    <name evidence="6" type="ORF">RV15_GL001189</name>
</gene>
<keyword evidence="1 3" id="KW-0547">Nucleotide-binding</keyword>
<dbReference type="GO" id="GO:0005524">
    <property type="term" value="F:ATP binding"/>
    <property type="evidence" value="ECO:0007669"/>
    <property type="project" value="UniProtKB-UniRule"/>
</dbReference>
<dbReference type="PROSITE" id="PS51186">
    <property type="entry name" value="GNAT"/>
    <property type="match status" value="1"/>
</dbReference>
<protein>
    <recommendedName>
        <fullName evidence="3">[Citrate [pro-3S]-lyase] ligase</fullName>
        <ecNumber evidence="3">6.2.1.22</ecNumber>
    </recommendedName>
</protein>
<dbReference type="RefSeq" id="WP_071876255.1">
    <property type="nucleotide sequence ID" value="NZ_JXLC01000002.1"/>
</dbReference>
<evidence type="ECO:0000256" key="1">
    <source>
        <dbReference type="ARBA" id="ARBA00022741"/>
    </source>
</evidence>
<dbReference type="PANTHER" id="PTHR40599">
    <property type="entry name" value="[CITRATE [PRO-3S]-LYASE] LIGASE"/>
    <property type="match status" value="1"/>
</dbReference>